<protein>
    <submittedName>
        <fullName evidence="1">DNA binding protein</fullName>
    </submittedName>
</protein>
<sequence>MAKSMNHSVDRQVFRRTAVTSKKININPTIMRGGIRL</sequence>
<dbReference type="EMBL" id="MZ089776">
    <property type="protein sequence ID" value="QXN75138.1"/>
    <property type="molecule type" value="Genomic_DNA"/>
</dbReference>
<proteinExistence type="predicted"/>
<accession>A0A8F5MJ53</accession>
<reference evidence="1" key="1">
    <citation type="submission" date="2021-04" db="EMBL/GenBank/DDBJ databases">
        <title>Genomes of microviruses identified in yellow-bellied marmot fecal samples.</title>
        <authorList>
            <person name="Varsani A."/>
            <person name="Kraberger S."/>
            <person name="Chatterjee A."/>
            <person name="Richet C."/>
            <person name="Fontenele R.S."/>
            <person name="Schmidlin K."/>
            <person name="Blumstein D.T."/>
        </authorList>
    </citation>
    <scope>NUCLEOTIDE SEQUENCE</scope>
    <source>
        <strain evidence="1">Mar30</strain>
    </source>
</reference>
<evidence type="ECO:0000313" key="1">
    <source>
        <dbReference type="EMBL" id="QXN75138.1"/>
    </source>
</evidence>
<name>A0A8F5MJ53_9VIRU</name>
<organism evidence="1">
    <name type="scientific">Microvirus mar30</name>
    <dbReference type="NCBI Taxonomy" id="2851164"/>
    <lineage>
        <taxon>Viruses</taxon>
        <taxon>Monodnaviria</taxon>
        <taxon>Sangervirae</taxon>
        <taxon>Phixviricota</taxon>
        <taxon>Malgrandaviricetes</taxon>
        <taxon>Petitvirales</taxon>
        <taxon>Microviridae</taxon>
    </lineage>
</organism>